<feature type="transmembrane region" description="Helical" evidence="2">
    <location>
        <begin position="12"/>
        <end position="36"/>
    </location>
</feature>
<keyword evidence="2" id="KW-1133">Transmembrane helix</keyword>
<sequence length="281" mass="30729">MVSDSPAKPREGTFLAARLSVFAMVLFVIYGVRVIATALPLRPLDTLWQLSVSSALISAAAIPLVGLALLHLAAYLDAANAALERRRDALARWAILAVLGFLLLIPVQVYASWSTVATARARLTTQQSTANRNFALIREAINAATSLEDLQARLQALQSPELGVRFENLGLPLPETQRQMLIRLNEIEEQVKTRIKAPPPEAIENVATNALRVMATSVVYALAFAIAAQRRGREVPLLVEILTIWSLRQQSRQNRRGSPGAIEEDYFAQLAPPEDDPPASP</sequence>
<dbReference type="EMBL" id="JAYGHX010000001">
    <property type="protein sequence ID" value="MEA5389734.1"/>
    <property type="molecule type" value="Genomic_DNA"/>
</dbReference>
<evidence type="ECO:0008006" key="5">
    <source>
        <dbReference type="Google" id="ProtNLM"/>
    </source>
</evidence>
<evidence type="ECO:0000256" key="2">
    <source>
        <dbReference type="SAM" id="Phobius"/>
    </source>
</evidence>
<dbReference type="Proteomes" id="UP001304461">
    <property type="component" value="Unassembled WGS sequence"/>
</dbReference>
<evidence type="ECO:0000313" key="4">
    <source>
        <dbReference type="Proteomes" id="UP001304461"/>
    </source>
</evidence>
<organism evidence="3 4">
    <name type="scientific">Cyanobium gracile UHCC 0139</name>
    <dbReference type="NCBI Taxonomy" id="3110308"/>
    <lineage>
        <taxon>Bacteria</taxon>
        <taxon>Bacillati</taxon>
        <taxon>Cyanobacteriota</taxon>
        <taxon>Cyanophyceae</taxon>
        <taxon>Synechococcales</taxon>
        <taxon>Prochlorococcaceae</taxon>
        <taxon>Cyanobium</taxon>
    </lineage>
</organism>
<dbReference type="RefSeq" id="WP_323303872.1">
    <property type="nucleotide sequence ID" value="NZ_JAYGHX010000001.1"/>
</dbReference>
<evidence type="ECO:0000256" key="1">
    <source>
        <dbReference type="SAM" id="MobiDB-lite"/>
    </source>
</evidence>
<keyword evidence="2" id="KW-0472">Membrane</keyword>
<keyword evidence="4" id="KW-1185">Reference proteome</keyword>
<name>A0ABU5RNS5_9CYAN</name>
<protein>
    <recommendedName>
        <fullName evidence="5">DUF4234 domain-containing protein</fullName>
    </recommendedName>
</protein>
<gene>
    <name evidence="3" type="ORF">VB738_00540</name>
</gene>
<evidence type="ECO:0000313" key="3">
    <source>
        <dbReference type="EMBL" id="MEA5389734.1"/>
    </source>
</evidence>
<feature type="transmembrane region" description="Helical" evidence="2">
    <location>
        <begin position="90"/>
        <end position="113"/>
    </location>
</feature>
<accession>A0ABU5RNS5</accession>
<comment type="caution">
    <text evidence="3">The sequence shown here is derived from an EMBL/GenBank/DDBJ whole genome shotgun (WGS) entry which is preliminary data.</text>
</comment>
<keyword evidence="2" id="KW-0812">Transmembrane</keyword>
<feature type="transmembrane region" description="Helical" evidence="2">
    <location>
        <begin position="56"/>
        <end position="78"/>
    </location>
</feature>
<proteinExistence type="predicted"/>
<reference evidence="3 4" key="1">
    <citation type="submission" date="2023-12" db="EMBL/GenBank/DDBJ databases">
        <title>Baltic Sea Cyanobacteria.</title>
        <authorList>
            <person name="Delbaje E."/>
            <person name="Fewer D.P."/>
            <person name="Shishido T.K."/>
        </authorList>
    </citation>
    <scope>NUCLEOTIDE SEQUENCE [LARGE SCALE GENOMIC DNA]</scope>
    <source>
        <strain evidence="3 4">UHCC 0139</strain>
    </source>
</reference>
<feature type="region of interest" description="Disordered" evidence="1">
    <location>
        <begin position="253"/>
        <end position="281"/>
    </location>
</feature>